<dbReference type="GO" id="GO:0005829">
    <property type="term" value="C:cytosol"/>
    <property type="evidence" value="ECO:0007669"/>
    <property type="project" value="TreeGrafter"/>
</dbReference>
<dbReference type="STRING" id="857967.G0QUK9"/>
<reference evidence="3 4" key="1">
    <citation type="submission" date="2011-07" db="EMBL/GenBank/DDBJ databases">
        <authorList>
            <person name="Coyne R."/>
            <person name="Brami D."/>
            <person name="Johnson J."/>
            <person name="Hostetler J."/>
            <person name="Hannick L."/>
            <person name="Clark T."/>
            <person name="Cassidy-Hanley D."/>
            <person name="Inman J."/>
        </authorList>
    </citation>
    <scope>NUCLEOTIDE SEQUENCE [LARGE SCALE GENOMIC DNA]</scope>
    <source>
        <strain evidence="3 4">G5</strain>
    </source>
</reference>
<dbReference type="AlphaFoldDB" id="G0QUK9"/>
<evidence type="ECO:0000313" key="3">
    <source>
        <dbReference type="EMBL" id="EGR31093.1"/>
    </source>
</evidence>
<accession>G0QUK9</accession>
<sequence>MNSYSNQIYTIKWANKIKQSLIISIDYSKSPENPYPNALNDVWQAYNYIIKHLPKKLNVIFNSVILAGDSAGGNLCVGLLNLLIQEKKMDIMPDGLQLTYPALGLQKSFFSPSKLYSLTEYIMPASFLQICLECYIPENYRTFLGDFDSLLSPVLIENSIIQKFPKCFINCGELDPLLDDTVRFFYKINLNRNGTLRIFKGLGHGYINYGMKFGVGMSASQKCIDYVIYCLILLIQDKRKKKTQAFFEKN</sequence>
<dbReference type="PANTHER" id="PTHR23025">
    <property type="entry name" value="TRIACYLGLYCEROL LIPASE"/>
    <property type="match status" value="1"/>
</dbReference>
<name>G0QUK9_ICHMU</name>
<proteinExistence type="predicted"/>
<dbReference type="GO" id="GO:0019433">
    <property type="term" value="P:triglyceride catabolic process"/>
    <property type="evidence" value="ECO:0007669"/>
    <property type="project" value="TreeGrafter"/>
</dbReference>
<dbReference type="EMBL" id="GL983917">
    <property type="protein sequence ID" value="EGR31093.1"/>
    <property type="molecule type" value="Genomic_DNA"/>
</dbReference>
<dbReference type="GO" id="GO:0004806">
    <property type="term" value="F:triacylglycerol lipase activity"/>
    <property type="evidence" value="ECO:0007669"/>
    <property type="project" value="TreeGrafter"/>
</dbReference>
<dbReference type="Proteomes" id="UP000008983">
    <property type="component" value="Unassembled WGS sequence"/>
</dbReference>
<evidence type="ECO:0000259" key="2">
    <source>
        <dbReference type="Pfam" id="PF07859"/>
    </source>
</evidence>
<evidence type="ECO:0000256" key="1">
    <source>
        <dbReference type="PROSITE-ProRule" id="PRU10038"/>
    </source>
</evidence>
<dbReference type="InterPro" id="IPR029058">
    <property type="entry name" value="AB_hydrolase_fold"/>
</dbReference>
<dbReference type="InterPro" id="IPR033140">
    <property type="entry name" value="Lipase_GDXG_put_SER_AS"/>
</dbReference>
<dbReference type="InterPro" id="IPR013094">
    <property type="entry name" value="AB_hydrolase_3"/>
</dbReference>
<gene>
    <name evidence="3" type="ORF">IMG5_118180</name>
</gene>
<keyword evidence="4" id="KW-1185">Reference proteome</keyword>
<dbReference type="OrthoDB" id="408631at2759"/>
<dbReference type="Gene3D" id="3.40.50.1820">
    <property type="entry name" value="alpha/beta hydrolase"/>
    <property type="match status" value="1"/>
</dbReference>
<dbReference type="PROSITE" id="PS01174">
    <property type="entry name" value="LIPASE_GDXG_SER"/>
    <property type="match status" value="1"/>
</dbReference>
<evidence type="ECO:0000313" key="4">
    <source>
        <dbReference type="Proteomes" id="UP000008983"/>
    </source>
</evidence>
<dbReference type="eggNOG" id="KOG4388">
    <property type="taxonomic scope" value="Eukaryota"/>
</dbReference>
<dbReference type="Pfam" id="PF07859">
    <property type="entry name" value="Abhydrolase_3"/>
    <property type="match status" value="1"/>
</dbReference>
<feature type="domain" description="Alpha/beta hydrolase fold-3" evidence="2">
    <location>
        <begin position="19"/>
        <end position="207"/>
    </location>
</feature>
<dbReference type="GeneID" id="14907218"/>
<feature type="active site" evidence="1">
    <location>
        <position position="70"/>
    </location>
</feature>
<organism evidence="3 4">
    <name type="scientific">Ichthyophthirius multifiliis</name>
    <name type="common">White spot disease agent</name>
    <name type="synonym">Ich</name>
    <dbReference type="NCBI Taxonomy" id="5932"/>
    <lineage>
        <taxon>Eukaryota</taxon>
        <taxon>Sar</taxon>
        <taxon>Alveolata</taxon>
        <taxon>Ciliophora</taxon>
        <taxon>Intramacronucleata</taxon>
        <taxon>Oligohymenophorea</taxon>
        <taxon>Hymenostomatida</taxon>
        <taxon>Ophryoglenina</taxon>
        <taxon>Ichthyophthirius</taxon>
    </lineage>
</organism>
<dbReference type="RefSeq" id="XP_004034579.1">
    <property type="nucleotide sequence ID" value="XM_004034531.1"/>
</dbReference>
<dbReference type="SUPFAM" id="SSF53474">
    <property type="entry name" value="alpha/beta-Hydrolases"/>
    <property type="match status" value="1"/>
</dbReference>
<dbReference type="InParanoid" id="G0QUK9"/>
<dbReference type="PANTHER" id="PTHR23025:SF3">
    <property type="entry name" value="HORMONE-SENSITIVE LIPASE"/>
    <property type="match status" value="1"/>
</dbReference>
<protein>
    <recommendedName>
        <fullName evidence="2">Alpha/beta hydrolase fold-3 domain-containing protein</fullName>
    </recommendedName>
</protein>
<dbReference type="GO" id="GO:0004771">
    <property type="term" value="F:sterol ester esterase activity"/>
    <property type="evidence" value="ECO:0007669"/>
    <property type="project" value="TreeGrafter"/>
</dbReference>